<organism evidence="1 2">
    <name type="scientific">Armillaria gallica</name>
    <name type="common">Bulbous honey fungus</name>
    <name type="synonym">Armillaria bulbosa</name>
    <dbReference type="NCBI Taxonomy" id="47427"/>
    <lineage>
        <taxon>Eukaryota</taxon>
        <taxon>Fungi</taxon>
        <taxon>Dikarya</taxon>
        <taxon>Basidiomycota</taxon>
        <taxon>Agaricomycotina</taxon>
        <taxon>Agaricomycetes</taxon>
        <taxon>Agaricomycetidae</taxon>
        <taxon>Agaricales</taxon>
        <taxon>Marasmiineae</taxon>
        <taxon>Physalacriaceae</taxon>
        <taxon>Armillaria</taxon>
    </lineage>
</organism>
<gene>
    <name evidence="1" type="ORF">ARMGADRAFT_1036172</name>
</gene>
<keyword evidence="2" id="KW-1185">Reference proteome</keyword>
<dbReference type="Proteomes" id="UP000217790">
    <property type="component" value="Unassembled WGS sequence"/>
</dbReference>
<evidence type="ECO:0000313" key="2">
    <source>
        <dbReference type="Proteomes" id="UP000217790"/>
    </source>
</evidence>
<dbReference type="EMBL" id="KZ293689">
    <property type="protein sequence ID" value="PBK85744.1"/>
    <property type="molecule type" value="Genomic_DNA"/>
</dbReference>
<sequence length="196" mass="21815">MVQSSTVEGDEGVVVVVVDDVDDELQGYLSRPRLPRRKHSRRNVNPAWAAQNLFNSRDTILLTYTTMQSPRATNLQTCGTAKCVKTPSLAISESYHGFIAKIPHIGSYSNLRTQWSGIDCPASSRLAFVRVVIKVSGVTWTPNRIGRIGSLWDPFCVSIMLVDSRLSILFVNGPELQIDRELWPSELDPTLPEMDG</sequence>
<dbReference type="AlphaFoldDB" id="A0A2H3CW91"/>
<proteinExistence type="predicted"/>
<accession>A0A2H3CW91</accession>
<reference evidence="2" key="1">
    <citation type="journal article" date="2017" name="Nat. Ecol. Evol.">
        <title>Genome expansion and lineage-specific genetic innovations in the forest pathogenic fungi Armillaria.</title>
        <authorList>
            <person name="Sipos G."/>
            <person name="Prasanna A.N."/>
            <person name="Walter M.C."/>
            <person name="O'Connor E."/>
            <person name="Balint B."/>
            <person name="Krizsan K."/>
            <person name="Kiss B."/>
            <person name="Hess J."/>
            <person name="Varga T."/>
            <person name="Slot J."/>
            <person name="Riley R."/>
            <person name="Boka B."/>
            <person name="Rigling D."/>
            <person name="Barry K."/>
            <person name="Lee J."/>
            <person name="Mihaltcheva S."/>
            <person name="LaButti K."/>
            <person name="Lipzen A."/>
            <person name="Waldron R."/>
            <person name="Moloney N.M."/>
            <person name="Sperisen C."/>
            <person name="Kredics L."/>
            <person name="Vagvoelgyi C."/>
            <person name="Patrignani A."/>
            <person name="Fitzpatrick D."/>
            <person name="Nagy I."/>
            <person name="Doyle S."/>
            <person name="Anderson J.B."/>
            <person name="Grigoriev I.V."/>
            <person name="Gueldener U."/>
            <person name="Muensterkoetter M."/>
            <person name="Nagy L.G."/>
        </authorList>
    </citation>
    <scope>NUCLEOTIDE SEQUENCE [LARGE SCALE GENOMIC DNA]</scope>
    <source>
        <strain evidence="2">Ar21-2</strain>
    </source>
</reference>
<dbReference type="InParanoid" id="A0A2H3CW91"/>
<protein>
    <submittedName>
        <fullName evidence="1">Uncharacterized protein</fullName>
    </submittedName>
</protein>
<evidence type="ECO:0000313" key="1">
    <source>
        <dbReference type="EMBL" id="PBK85744.1"/>
    </source>
</evidence>
<name>A0A2H3CW91_ARMGA</name>